<dbReference type="SUPFAM" id="SSF52540">
    <property type="entry name" value="P-loop containing nucleoside triphosphate hydrolases"/>
    <property type="match status" value="1"/>
</dbReference>
<organism evidence="2 3">
    <name type="scientific">Corynebacterium glucuronolyticum</name>
    <dbReference type="NCBI Taxonomy" id="39791"/>
    <lineage>
        <taxon>Bacteria</taxon>
        <taxon>Bacillati</taxon>
        <taxon>Actinomycetota</taxon>
        <taxon>Actinomycetes</taxon>
        <taxon>Mycobacteriales</taxon>
        <taxon>Corynebacteriaceae</taxon>
        <taxon>Corynebacterium</taxon>
    </lineage>
</organism>
<feature type="domain" description="ABC transporter" evidence="1">
    <location>
        <begin position="3"/>
        <end position="124"/>
    </location>
</feature>
<dbReference type="OrthoDB" id="3579586at2"/>
<accession>A0A7T4EHV8</accession>
<dbReference type="PANTHER" id="PTHR42794">
    <property type="entry name" value="HEMIN IMPORT ATP-BINDING PROTEIN HMUV"/>
    <property type="match status" value="1"/>
</dbReference>
<reference evidence="2 3" key="1">
    <citation type="submission" date="2020-12" db="EMBL/GenBank/DDBJ databases">
        <title>FDA dAtabase for Regulatory Grade micrObial Sequences (FDA-ARGOS): Supporting development and validation of Infectious Disease Dx tests.</title>
        <authorList>
            <person name="Sproer C."/>
            <person name="Gronow S."/>
            <person name="Severitt S."/>
            <person name="Schroder I."/>
            <person name="Tallon L."/>
            <person name="Sadzewicz L."/>
            <person name="Zhao X."/>
            <person name="Boylan J."/>
            <person name="Ott S."/>
            <person name="Bowen H."/>
            <person name="Vavikolanu K."/>
            <person name="Mehta A."/>
            <person name="Aluvathingal J."/>
            <person name="Nadendla S."/>
            <person name="Lowell S."/>
            <person name="Myers T."/>
            <person name="Yan Y."/>
            <person name="Sichtig H."/>
        </authorList>
    </citation>
    <scope>NUCLEOTIDE SEQUENCE [LARGE SCALE GENOMIC DNA]</scope>
    <source>
        <strain evidence="2 3">FDAARGOS_1053</strain>
    </source>
</reference>
<proteinExistence type="predicted"/>
<keyword evidence="2" id="KW-0067">ATP-binding</keyword>
<name>A0A7T4EHV8_9CORY</name>
<protein>
    <submittedName>
        <fullName evidence="2">ABC transporter ATP-binding protein</fullName>
    </submittedName>
</protein>
<keyword evidence="2" id="KW-0547">Nucleotide-binding</keyword>
<evidence type="ECO:0000259" key="1">
    <source>
        <dbReference type="Pfam" id="PF00005"/>
    </source>
</evidence>
<sequence length="142" mass="15235">MGALIGALPIEGGTIKYKGTPPHSMTRHDIAMTVAVVAQADEAGLPLPVSNSVALGRLPFRRGYAAIESAEDARRVEEALQATNLTHKKACLTTELSGGERQRVAITRALAQDTDFLLLDEPTNHLDLKIQLDLLELIKNAG</sequence>
<evidence type="ECO:0000313" key="2">
    <source>
        <dbReference type="EMBL" id="QQB47678.1"/>
    </source>
</evidence>
<gene>
    <name evidence="2" type="ORF">I6I10_05290</name>
</gene>
<dbReference type="EMBL" id="CP066007">
    <property type="protein sequence ID" value="QQB47678.1"/>
    <property type="molecule type" value="Genomic_DNA"/>
</dbReference>
<dbReference type="GO" id="GO:0016887">
    <property type="term" value="F:ATP hydrolysis activity"/>
    <property type="evidence" value="ECO:0007669"/>
    <property type="project" value="InterPro"/>
</dbReference>
<dbReference type="AlphaFoldDB" id="A0A7T4EHV8"/>
<dbReference type="Gene3D" id="3.40.50.300">
    <property type="entry name" value="P-loop containing nucleotide triphosphate hydrolases"/>
    <property type="match status" value="1"/>
</dbReference>
<evidence type="ECO:0000313" key="3">
    <source>
        <dbReference type="Proteomes" id="UP000596145"/>
    </source>
</evidence>
<dbReference type="Proteomes" id="UP000596145">
    <property type="component" value="Chromosome"/>
</dbReference>
<dbReference type="GO" id="GO:0005524">
    <property type="term" value="F:ATP binding"/>
    <property type="evidence" value="ECO:0007669"/>
    <property type="project" value="UniProtKB-KW"/>
</dbReference>
<dbReference type="InterPro" id="IPR003439">
    <property type="entry name" value="ABC_transporter-like_ATP-bd"/>
</dbReference>
<dbReference type="RefSeq" id="WP_084036127.1">
    <property type="nucleotide sequence ID" value="NZ_CP066007.1"/>
</dbReference>
<dbReference type="PANTHER" id="PTHR42794:SF2">
    <property type="entry name" value="ABC TRANSPORTER ATP-BINDING PROTEIN"/>
    <property type="match status" value="1"/>
</dbReference>
<dbReference type="Pfam" id="PF00005">
    <property type="entry name" value="ABC_tran"/>
    <property type="match status" value="1"/>
</dbReference>
<dbReference type="InterPro" id="IPR027417">
    <property type="entry name" value="P-loop_NTPase"/>
</dbReference>